<reference evidence="6" key="1">
    <citation type="submission" date="2018-05" db="EMBL/GenBank/DDBJ databases">
        <authorList>
            <person name="Lanie J.A."/>
            <person name="Ng W.-L."/>
            <person name="Kazmierczak K.M."/>
            <person name="Andrzejewski T.M."/>
            <person name="Davidsen T.M."/>
            <person name="Wayne K.J."/>
            <person name="Tettelin H."/>
            <person name="Glass J.I."/>
            <person name="Rusch D."/>
            <person name="Podicherti R."/>
            <person name="Tsui H.-C.T."/>
            <person name="Winkler M.E."/>
        </authorList>
    </citation>
    <scope>NUCLEOTIDE SEQUENCE</scope>
</reference>
<evidence type="ECO:0000256" key="2">
    <source>
        <dbReference type="ARBA" id="ARBA00010869"/>
    </source>
</evidence>
<organism evidence="6">
    <name type="scientific">marine metagenome</name>
    <dbReference type="NCBI Taxonomy" id="408172"/>
    <lineage>
        <taxon>unclassified sequences</taxon>
        <taxon>metagenomes</taxon>
        <taxon>ecological metagenomes</taxon>
    </lineage>
</organism>
<evidence type="ECO:0000259" key="5">
    <source>
        <dbReference type="Pfam" id="PF00291"/>
    </source>
</evidence>
<dbReference type="InterPro" id="IPR000634">
    <property type="entry name" value="Ser/Thr_deHydtase_PyrdxlP-BS"/>
</dbReference>
<dbReference type="PANTHER" id="PTHR48078">
    <property type="entry name" value="THREONINE DEHYDRATASE, MITOCHONDRIAL-RELATED"/>
    <property type="match status" value="1"/>
</dbReference>
<dbReference type="PANTHER" id="PTHR48078:SF6">
    <property type="entry name" value="L-THREONINE DEHYDRATASE CATABOLIC TDCB"/>
    <property type="match status" value="1"/>
</dbReference>
<dbReference type="GO" id="GO:0004794">
    <property type="term" value="F:threonine deaminase activity"/>
    <property type="evidence" value="ECO:0007669"/>
    <property type="project" value="TreeGrafter"/>
</dbReference>
<protein>
    <recommendedName>
        <fullName evidence="5">Tryptophan synthase beta chain-like PALP domain-containing protein</fullName>
    </recommendedName>
</protein>
<dbReference type="PROSITE" id="PS00165">
    <property type="entry name" value="DEHYDRATASE_SER_THR"/>
    <property type="match status" value="1"/>
</dbReference>
<dbReference type="InterPro" id="IPR036052">
    <property type="entry name" value="TrpB-like_PALP_sf"/>
</dbReference>
<evidence type="ECO:0000313" key="6">
    <source>
        <dbReference type="EMBL" id="SUZ64761.1"/>
    </source>
</evidence>
<dbReference type="CDD" id="cd01562">
    <property type="entry name" value="Thr-dehyd"/>
    <property type="match status" value="1"/>
</dbReference>
<dbReference type="GO" id="GO:0006565">
    <property type="term" value="P:L-serine catabolic process"/>
    <property type="evidence" value="ECO:0007669"/>
    <property type="project" value="TreeGrafter"/>
</dbReference>
<dbReference type="Gene3D" id="3.40.50.1100">
    <property type="match status" value="2"/>
</dbReference>
<dbReference type="GO" id="GO:0006567">
    <property type="term" value="P:L-threonine catabolic process"/>
    <property type="evidence" value="ECO:0007669"/>
    <property type="project" value="TreeGrafter"/>
</dbReference>
<comment type="similarity">
    <text evidence="2">Belongs to the serine/threonine dehydratase family.</text>
</comment>
<name>A0A381PCP1_9ZZZZ</name>
<dbReference type="InterPro" id="IPR050147">
    <property type="entry name" value="Ser/Thr_Dehydratase"/>
</dbReference>
<keyword evidence="3" id="KW-0663">Pyridoxal phosphate</keyword>
<dbReference type="EMBL" id="UINC01000941">
    <property type="protein sequence ID" value="SUZ64761.1"/>
    <property type="molecule type" value="Genomic_DNA"/>
</dbReference>
<gene>
    <name evidence="6" type="ORF">METZ01_LOCUS17615</name>
</gene>
<sequence>METYDLKESCQTAYNNIKKHIVKTPLIHSKNLSSISDTNVFLKLENFQHTGSFKLRGAMNKILNLPDKSISVVAASSGNHGAAVAYSLRNLKMKGLVYVPENAVSSKVKLMKKYGVEIRYSGNDSLIAESSAISYAEENNLSFVSPYNDIDVISGQGTIGVEMINQMKDLDVVFITVGGGGLISGVGGYLKSINSNIKIIGCSPENSPVMKVSLNKGKIIEFDSLPTLSEGSAGGIERDSITYNFCEEFIDDFYLVSEEEIAENIKFFIANEKLLIEGAAAVSVAAFLKNKKLFKGMNVGIVICGGNIGNDTLKSIL</sequence>
<keyword evidence="4" id="KW-0456">Lyase</keyword>
<dbReference type="NCBIfam" id="NF005292">
    <property type="entry name" value="PRK06815.1"/>
    <property type="match status" value="1"/>
</dbReference>
<evidence type="ECO:0000256" key="4">
    <source>
        <dbReference type="ARBA" id="ARBA00023239"/>
    </source>
</evidence>
<dbReference type="AlphaFoldDB" id="A0A381PCP1"/>
<dbReference type="InterPro" id="IPR001926">
    <property type="entry name" value="TrpB-like_PALP"/>
</dbReference>
<accession>A0A381PCP1</accession>
<dbReference type="GO" id="GO:0030170">
    <property type="term" value="F:pyridoxal phosphate binding"/>
    <property type="evidence" value="ECO:0007669"/>
    <property type="project" value="InterPro"/>
</dbReference>
<dbReference type="Pfam" id="PF00291">
    <property type="entry name" value="PALP"/>
    <property type="match status" value="1"/>
</dbReference>
<dbReference type="FunFam" id="3.40.50.1100:FF:000005">
    <property type="entry name" value="Threonine dehydratase catabolic"/>
    <property type="match status" value="1"/>
</dbReference>
<dbReference type="GO" id="GO:0003941">
    <property type="term" value="F:L-serine ammonia-lyase activity"/>
    <property type="evidence" value="ECO:0007669"/>
    <property type="project" value="TreeGrafter"/>
</dbReference>
<dbReference type="GO" id="GO:0009097">
    <property type="term" value="P:isoleucine biosynthetic process"/>
    <property type="evidence" value="ECO:0007669"/>
    <property type="project" value="TreeGrafter"/>
</dbReference>
<proteinExistence type="inferred from homology"/>
<evidence type="ECO:0000256" key="1">
    <source>
        <dbReference type="ARBA" id="ARBA00001933"/>
    </source>
</evidence>
<comment type="cofactor">
    <cofactor evidence="1">
        <name>pyridoxal 5'-phosphate</name>
        <dbReference type="ChEBI" id="CHEBI:597326"/>
    </cofactor>
</comment>
<dbReference type="SUPFAM" id="SSF53686">
    <property type="entry name" value="Tryptophan synthase beta subunit-like PLP-dependent enzymes"/>
    <property type="match status" value="1"/>
</dbReference>
<evidence type="ECO:0000256" key="3">
    <source>
        <dbReference type="ARBA" id="ARBA00022898"/>
    </source>
</evidence>
<feature type="domain" description="Tryptophan synthase beta chain-like PALP" evidence="5">
    <location>
        <begin position="18"/>
        <end position="305"/>
    </location>
</feature>